<evidence type="ECO:0000313" key="13">
    <source>
        <dbReference type="Proteomes" id="UP001642360"/>
    </source>
</evidence>
<name>A0ABC8TTX7_9AQUA</name>
<dbReference type="EMBL" id="CAUOFW020006113">
    <property type="protein sequence ID" value="CAK9172940.1"/>
    <property type="molecule type" value="Genomic_DNA"/>
</dbReference>
<evidence type="ECO:0000256" key="5">
    <source>
        <dbReference type="ARBA" id="ARBA00022679"/>
    </source>
</evidence>
<dbReference type="InterPro" id="IPR015864">
    <property type="entry name" value="FAD_synthase"/>
</dbReference>
<proteinExistence type="predicted"/>
<reference evidence="12 13" key="1">
    <citation type="submission" date="2024-02" db="EMBL/GenBank/DDBJ databases">
        <authorList>
            <person name="Vignale AGUSTIN F."/>
            <person name="Sosa J E."/>
            <person name="Modenutti C."/>
        </authorList>
    </citation>
    <scope>NUCLEOTIDE SEQUENCE [LARGE SCALE GENOMIC DNA]</scope>
</reference>
<keyword evidence="8" id="KW-0274">FAD</keyword>
<dbReference type="Pfam" id="PF06574">
    <property type="entry name" value="FAD_syn"/>
    <property type="match status" value="1"/>
</dbReference>
<evidence type="ECO:0000313" key="12">
    <source>
        <dbReference type="EMBL" id="CAK9172940.1"/>
    </source>
</evidence>
<dbReference type="InterPro" id="IPR014729">
    <property type="entry name" value="Rossmann-like_a/b/a_fold"/>
</dbReference>
<gene>
    <name evidence="12" type="ORF">ILEXP_LOCUS42641</name>
</gene>
<dbReference type="Gene3D" id="3.40.50.620">
    <property type="entry name" value="HUPs"/>
    <property type="match status" value="1"/>
</dbReference>
<keyword evidence="9" id="KW-0067">ATP-binding</keyword>
<organism evidence="12 13">
    <name type="scientific">Ilex paraguariensis</name>
    <name type="common">yerba mate</name>
    <dbReference type="NCBI Taxonomy" id="185542"/>
    <lineage>
        <taxon>Eukaryota</taxon>
        <taxon>Viridiplantae</taxon>
        <taxon>Streptophyta</taxon>
        <taxon>Embryophyta</taxon>
        <taxon>Tracheophyta</taxon>
        <taxon>Spermatophyta</taxon>
        <taxon>Magnoliopsida</taxon>
        <taxon>eudicotyledons</taxon>
        <taxon>Gunneridae</taxon>
        <taxon>Pentapetalae</taxon>
        <taxon>asterids</taxon>
        <taxon>campanulids</taxon>
        <taxon>Aquifoliales</taxon>
        <taxon>Aquifoliaceae</taxon>
        <taxon>Ilex</taxon>
    </lineage>
</organism>
<evidence type="ECO:0000256" key="9">
    <source>
        <dbReference type="ARBA" id="ARBA00022840"/>
    </source>
</evidence>
<protein>
    <recommendedName>
        <fullName evidence="2">FAD synthase</fullName>
        <ecNumber evidence="2">2.7.7.2</ecNumber>
    </recommendedName>
</protein>
<keyword evidence="4" id="KW-0288">FMN</keyword>
<feature type="compositionally biased region" description="Basic and acidic residues" evidence="10">
    <location>
        <begin position="105"/>
        <end position="114"/>
    </location>
</feature>
<evidence type="ECO:0000256" key="1">
    <source>
        <dbReference type="ARBA" id="ARBA00004726"/>
    </source>
</evidence>
<evidence type="ECO:0000259" key="11">
    <source>
        <dbReference type="Pfam" id="PF06574"/>
    </source>
</evidence>
<dbReference type="SUPFAM" id="SSF52374">
    <property type="entry name" value="Nucleotidylyl transferase"/>
    <property type="match status" value="1"/>
</dbReference>
<evidence type="ECO:0000256" key="10">
    <source>
        <dbReference type="SAM" id="MobiDB-lite"/>
    </source>
</evidence>
<accession>A0ABC8TTX7</accession>
<keyword evidence="7" id="KW-0547">Nucleotide-binding</keyword>
<comment type="caution">
    <text evidence="12">The sequence shown here is derived from an EMBL/GenBank/DDBJ whole genome shotgun (WGS) entry which is preliminary data.</text>
</comment>
<dbReference type="AlphaFoldDB" id="A0ABC8TTX7"/>
<feature type="domain" description="FAD synthetase" evidence="11">
    <location>
        <begin position="27"/>
        <end position="100"/>
    </location>
</feature>
<dbReference type="PANTHER" id="PTHR12714">
    <property type="entry name" value="PROTEIN-S ISOPRENYLCYSTEINE O-METHYLTRANSFERASE"/>
    <property type="match status" value="1"/>
</dbReference>
<evidence type="ECO:0000256" key="8">
    <source>
        <dbReference type="ARBA" id="ARBA00022827"/>
    </source>
</evidence>
<evidence type="ECO:0000256" key="2">
    <source>
        <dbReference type="ARBA" id="ARBA00012393"/>
    </source>
</evidence>
<dbReference type="EC" id="2.7.7.2" evidence="2"/>
<keyword evidence="5" id="KW-0808">Transferase</keyword>
<dbReference type="GO" id="GO:0005524">
    <property type="term" value="F:ATP binding"/>
    <property type="evidence" value="ECO:0007669"/>
    <property type="project" value="UniProtKB-KW"/>
</dbReference>
<comment type="pathway">
    <text evidence="1">Cofactor biosynthesis; FAD biosynthesis; FAD from FMN: step 1/1.</text>
</comment>
<evidence type="ECO:0000256" key="7">
    <source>
        <dbReference type="ARBA" id="ARBA00022741"/>
    </source>
</evidence>
<sequence>MLINRAPIVAKCDRKRILSSWAPYCGHVIPTEFEVEFWKVRYLTSRQFVEKLSKELGVCGVVTGKNYRFGYRAAGDASELVRLCKEFGMEAYIINPVMDMNQDSRNIDSSDSKEQGQVSSTRVRHALSKGDMKYVSELLGRQHRLMMVVNDQDRSTSNKSWVSAPKSCLLNLPPKEGHYENCSLLIDDKNVVPCRVIIDATHVHLELDEVSTCTYITSQGLQCLGIDFGD</sequence>
<feature type="region of interest" description="Disordered" evidence="10">
    <location>
        <begin position="104"/>
        <end position="125"/>
    </location>
</feature>
<dbReference type="GO" id="GO:0003919">
    <property type="term" value="F:FMN adenylyltransferase activity"/>
    <property type="evidence" value="ECO:0007669"/>
    <property type="project" value="UniProtKB-EC"/>
</dbReference>
<evidence type="ECO:0000256" key="6">
    <source>
        <dbReference type="ARBA" id="ARBA00022695"/>
    </source>
</evidence>
<dbReference type="Proteomes" id="UP001642360">
    <property type="component" value="Unassembled WGS sequence"/>
</dbReference>
<keyword evidence="6" id="KW-0548">Nucleotidyltransferase</keyword>
<evidence type="ECO:0000256" key="3">
    <source>
        <dbReference type="ARBA" id="ARBA00022630"/>
    </source>
</evidence>
<keyword evidence="13" id="KW-1185">Reference proteome</keyword>
<evidence type="ECO:0000256" key="4">
    <source>
        <dbReference type="ARBA" id="ARBA00022643"/>
    </source>
</evidence>
<dbReference type="PANTHER" id="PTHR12714:SF20">
    <property type="entry name" value="FAD SYNTHETASE 1, CHLOROPLASTIC-RELATED"/>
    <property type="match status" value="1"/>
</dbReference>
<keyword evidence="3" id="KW-0285">Flavoprotein</keyword>